<name>A0A381V9P3_9ZZZZ</name>
<dbReference type="FunFam" id="3.30.300.20:FF:000002">
    <property type="entry name" value="Transcription termination/antitermination protein NusA"/>
    <property type="match status" value="1"/>
</dbReference>
<dbReference type="InterPro" id="IPR012340">
    <property type="entry name" value="NA-bd_OB-fold"/>
</dbReference>
<keyword evidence="1" id="KW-0806">Transcription termination</keyword>
<dbReference type="SUPFAM" id="SSF50249">
    <property type="entry name" value="Nucleic acid-binding proteins"/>
    <property type="match status" value="1"/>
</dbReference>
<keyword evidence="5" id="KW-0805">Transcription regulation</keyword>
<dbReference type="CDD" id="cd02134">
    <property type="entry name" value="KH-II_NusA_rpt1"/>
    <property type="match status" value="1"/>
</dbReference>
<dbReference type="Gene3D" id="3.30.1480.10">
    <property type="entry name" value="NusA, N-terminal domain"/>
    <property type="match status" value="1"/>
</dbReference>
<evidence type="ECO:0000256" key="3">
    <source>
        <dbReference type="ARBA" id="ARBA00022814"/>
    </source>
</evidence>
<keyword evidence="3" id="KW-0889">Transcription antitermination</keyword>
<sequence length="467" mass="51400">MNAEFIASMEYWEREKGLDREILISAVEDAMVSAAKRAVGPARELRCEIDRKDGDIRAFATLIVVETVTDKQNEISLDSAQRFKPDAQLEEELEVEVTPKNFGRIASQNAKQALMQAIRRAEKALIYTEFKDRVGDIVSGEVRGFDRSDVLVDLGKFEALLPNRERVPTEEYQRGERIRCLVKAVEGSDSSSEIILSRRDSDFVIKLFQLEVSEINDGTIEIKAIAREPGFRTKLAVHSRDEKVDPVGACVGLRGQRVKNIVRELNNEKIDIIRWDSDVETYVTNSLAPAQLKRLEIQQDRKRVHVLVNPDQLSLAIGRRGQNARLTSLLTGWQIDIDPEQEVRVGFEEQVADAVDALATIPGIEKEQADALVHAGLLTLDALNGVEASDLADIPGLAEHAESVLAAAHAEKVRRAGAGTNPLINDAAPEAEAETGDEAAPEAETPAPEPAEPQAAEEATAQPKEAE</sequence>
<accession>A0A381V9P3</accession>
<gene>
    <name evidence="9" type="ORF">METZ01_LOCUS89959</name>
</gene>
<dbReference type="HAMAP" id="MF_00945_B">
    <property type="entry name" value="NusA_B"/>
    <property type="match status" value="1"/>
</dbReference>
<dbReference type="GO" id="GO:0031564">
    <property type="term" value="P:transcription antitermination"/>
    <property type="evidence" value="ECO:0007669"/>
    <property type="project" value="UniProtKB-KW"/>
</dbReference>
<dbReference type="GO" id="GO:0000166">
    <property type="term" value="F:nucleotide binding"/>
    <property type="evidence" value="ECO:0007669"/>
    <property type="project" value="InterPro"/>
</dbReference>
<evidence type="ECO:0000256" key="1">
    <source>
        <dbReference type="ARBA" id="ARBA00022472"/>
    </source>
</evidence>
<organism evidence="9">
    <name type="scientific">marine metagenome</name>
    <dbReference type="NCBI Taxonomy" id="408172"/>
    <lineage>
        <taxon>unclassified sequences</taxon>
        <taxon>metagenomes</taxon>
        <taxon>ecological metagenomes</taxon>
    </lineage>
</organism>
<dbReference type="InterPro" id="IPR025249">
    <property type="entry name" value="TF_NusA_KH_1st"/>
</dbReference>
<dbReference type="InterPro" id="IPR015946">
    <property type="entry name" value="KH_dom-like_a/b"/>
</dbReference>
<dbReference type="CDD" id="cd22529">
    <property type="entry name" value="KH-II_NusA_rpt2"/>
    <property type="match status" value="1"/>
</dbReference>
<dbReference type="InterPro" id="IPR036555">
    <property type="entry name" value="NusA_N_sf"/>
</dbReference>
<dbReference type="InterPro" id="IPR003029">
    <property type="entry name" value="S1_domain"/>
</dbReference>
<dbReference type="GO" id="GO:0005829">
    <property type="term" value="C:cytosol"/>
    <property type="evidence" value="ECO:0007669"/>
    <property type="project" value="TreeGrafter"/>
</dbReference>
<dbReference type="GO" id="GO:0003723">
    <property type="term" value="F:RNA binding"/>
    <property type="evidence" value="ECO:0007669"/>
    <property type="project" value="UniProtKB-KW"/>
</dbReference>
<dbReference type="AlphaFoldDB" id="A0A381V9P3"/>
<evidence type="ECO:0000256" key="7">
    <source>
        <dbReference type="SAM" id="MobiDB-lite"/>
    </source>
</evidence>
<dbReference type="SUPFAM" id="SSF54814">
    <property type="entry name" value="Prokaryotic type KH domain (KH-domain type II)"/>
    <property type="match status" value="2"/>
</dbReference>
<dbReference type="FunFam" id="3.30.300.20:FF:000005">
    <property type="entry name" value="Transcription termination/antitermination protein NusA"/>
    <property type="match status" value="1"/>
</dbReference>
<dbReference type="PANTHER" id="PTHR22648">
    <property type="entry name" value="TRANSCRIPTION TERMINATION FACTOR NUSA"/>
    <property type="match status" value="1"/>
</dbReference>
<evidence type="ECO:0000256" key="6">
    <source>
        <dbReference type="ARBA" id="ARBA00023163"/>
    </source>
</evidence>
<keyword evidence="4" id="KW-0694">RNA-binding</keyword>
<evidence type="ECO:0000313" key="9">
    <source>
        <dbReference type="EMBL" id="SVA37105.1"/>
    </source>
</evidence>
<dbReference type="Gene3D" id="3.30.300.20">
    <property type="match status" value="2"/>
</dbReference>
<feature type="domain" description="S1 motif" evidence="8">
    <location>
        <begin position="135"/>
        <end position="199"/>
    </location>
</feature>
<protein>
    <recommendedName>
        <fullName evidence="8">S1 motif domain-containing protein</fullName>
    </recommendedName>
</protein>
<dbReference type="SMART" id="SM00322">
    <property type="entry name" value="KH"/>
    <property type="match status" value="2"/>
</dbReference>
<dbReference type="Pfam" id="PF26594">
    <property type="entry name" value="KH_NusA_2nd"/>
    <property type="match status" value="1"/>
</dbReference>
<proteinExistence type="inferred from homology"/>
<feature type="compositionally biased region" description="Low complexity" evidence="7">
    <location>
        <begin position="442"/>
        <end position="467"/>
    </location>
</feature>
<dbReference type="NCBIfam" id="TIGR01953">
    <property type="entry name" value="NusA"/>
    <property type="match status" value="1"/>
</dbReference>
<keyword evidence="6" id="KW-0804">Transcription</keyword>
<dbReference type="InterPro" id="IPR009019">
    <property type="entry name" value="KH_sf_prok-type"/>
</dbReference>
<dbReference type="CDD" id="cd04455">
    <property type="entry name" value="S1_NusA"/>
    <property type="match status" value="1"/>
</dbReference>
<feature type="region of interest" description="Disordered" evidence="7">
    <location>
        <begin position="417"/>
        <end position="467"/>
    </location>
</feature>
<evidence type="ECO:0000256" key="2">
    <source>
        <dbReference type="ARBA" id="ARBA00022490"/>
    </source>
</evidence>
<dbReference type="InterPro" id="IPR030842">
    <property type="entry name" value="TF_NusA_bacterial"/>
</dbReference>
<dbReference type="SUPFAM" id="SSF47794">
    <property type="entry name" value="Rad51 N-terminal domain-like"/>
    <property type="match status" value="1"/>
</dbReference>
<dbReference type="PROSITE" id="PS50126">
    <property type="entry name" value="S1"/>
    <property type="match status" value="1"/>
</dbReference>
<dbReference type="SUPFAM" id="SSF69705">
    <property type="entry name" value="Transcription factor NusA, N-terminal domain"/>
    <property type="match status" value="1"/>
</dbReference>
<dbReference type="EMBL" id="UINC01008236">
    <property type="protein sequence ID" value="SVA37105.1"/>
    <property type="molecule type" value="Genomic_DNA"/>
</dbReference>
<dbReference type="Pfam" id="PF13184">
    <property type="entry name" value="KH_NusA_1st"/>
    <property type="match status" value="1"/>
</dbReference>
<evidence type="ECO:0000256" key="4">
    <source>
        <dbReference type="ARBA" id="ARBA00022884"/>
    </source>
</evidence>
<dbReference type="InterPro" id="IPR004087">
    <property type="entry name" value="KH_dom"/>
</dbReference>
<dbReference type="Gene3D" id="2.40.50.140">
    <property type="entry name" value="Nucleic acid-binding proteins"/>
    <property type="match status" value="1"/>
</dbReference>
<keyword evidence="2" id="KW-0963">Cytoplasm</keyword>
<dbReference type="InterPro" id="IPR058582">
    <property type="entry name" value="KH_NusA_2nd"/>
</dbReference>
<feature type="compositionally biased region" description="Acidic residues" evidence="7">
    <location>
        <begin position="429"/>
        <end position="441"/>
    </location>
</feature>
<dbReference type="PANTHER" id="PTHR22648:SF0">
    <property type="entry name" value="TRANSCRIPTION TERMINATION_ANTITERMINATION PROTEIN NUSA"/>
    <property type="match status" value="1"/>
</dbReference>
<dbReference type="Gene3D" id="1.10.150.20">
    <property type="entry name" value="5' to 3' exonuclease, C-terminal subdomain"/>
    <property type="match status" value="1"/>
</dbReference>
<reference evidence="9" key="1">
    <citation type="submission" date="2018-05" db="EMBL/GenBank/DDBJ databases">
        <authorList>
            <person name="Lanie J.A."/>
            <person name="Ng W.-L."/>
            <person name="Kazmierczak K.M."/>
            <person name="Andrzejewski T.M."/>
            <person name="Davidsen T.M."/>
            <person name="Wayne K.J."/>
            <person name="Tettelin H."/>
            <person name="Glass J.I."/>
            <person name="Rusch D."/>
            <person name="Podicherti R."/>
            <person name="Tsui H.-C.T."/>
            <person name="Winkler M.E."/>
        </authorList>
    </citation>
    <scope>NUCLEOTIDE SEQUENCE</scope>
</reference>
<dbReference type="InterPro" id="IPR010213">
    <property type="entry name" value="TF_NusA"/>
</dbReference>
<dbReference type="InterPro" id="IPR013735">
    <property type="entry name" value="TF_NusA_N"/>
</dbReference>
<evidence type="ECO:0000256" key="5">
    <source>
        <dbReference type="ARBA" id="ARBA00023015"/>
    </source>
</evidence>
<dbReference type="Pfam" id="PF08529">
    <property type="entry name" value="NusA_N"/>
    <property type="match status" value="1"/>
</dbReference>
<dbReference type="InterPro" id="IPR010995">
    <property type="entry name" value="DNA_repair_Rad51/TF_NusA_a-hlx"/>
</dbReference>
<dbReference type="SMART" id="SM00316">
    <property type="entry name" value="S1"/>
    <property type="match status" value="1"/>
</dbReference>
<evidence type="ECO:0000259" key="8">
    <source>
        <dbReference type="PROSITE" id="PS50126"/>
    </source>
</evidence>
<dbReference type="GO" id="GO:0006353">
    <property type="term" value="P:DNA-templated transcription termination"/>
    <property type="evidence" value="ECO:0007669"/>
    <property type="project" value="UniProtKB-KW"/>
</dbReference>
<dbReference type="GO" id="GO:0003700">
    <property type="term" value="F:DNA-binding transcription factor activity"/>
    <property type="evidence" value="ECO:0007669"/>
    <property type="project" value="InterPro"/>
</dbReference>